<gene>
    <name evidence="1" type="ORF">BA062_11805</name>
</gene>
<protein>
    <submittedName>
        <fullName evidence="1">Uncharacterized protein</fullName>
    </submittedName>
</protein>
<dbReference type="AlphaFoldDB" id="A0A318LUN7"/>
<proteinExistence type="predicted"/>
<dbReference type="EMBL" id="MASU01000005">
    <property type="protein sequence ID" value="PXY36117.1"/>
    <property type="molecule type" value="Genomic_DNA"/>
</dbReference>
<evidence type="ECO:0000313" key="2">
    <source>
        <dbReference type="Proteomes" id="UP000247892"/>
    </source>
</evidence>
<keyword evidence="2" id="KW-1185">Reference proteome</keyword>
<name>A0A318LUN7_9PSEU</name>
<evidence type="ECO:0000313" key="1">
    <source>
        <dbReference type="EMBL" id="PXY36117.1"/>
    </source>
</evidence>
<reference evidence="1 2" key="1">
    <citation type="submission" date="2016-07" db="EMBL/GenBank/DDBJ databases">
        <title>Draft genome sequence of Prauserella sp. YIM 121212, isolated from alkaline soil.</title>
        <authorList>
            <person name="Ruckert C."/>
            <person name="Albersmeier A."/>
            <person name="Jiang C.-L."/>
            <person name="Jiang Y."/>
            <person name="Kalinowski J."/>
            <person name="Schneider O."/>
            <person name="Winkler A."/>
            <person name="Zotchev S.B."/>
        </authorList>
    </citation>
    <scope>NUCLEOTIDE SEQUENCE [LARGE SCALE GENOMIC DNA]</scope>
    <source>
        <strain evidence="1 2">YIM 121212</strain>
    </source>
</reference>
<accession>A0A318LUN7</accession>
<organism evidence="1 2">
    <name type="scientific">Prauserella flavalba</name>
    <dbReference type="NCBI Taxonomy" id="1477506"/>
    <lineage>
        <taxon>Bacteria</taxon>
        <taxon>Bacillati</taxon>
        <taxon>Actinomycetota</taxon>
        <taxon>Actinomycetes</taxon>
        <taxon>Pseudonocardiales</taxon>
        <taxon>Pseudonocardiaceae</taxon>
        <taxon>Prauserella</taxon>
    </lineage>
</organism>
<dbReference type="Proteomes" id="UP000247892">
    <property type="component" value="Unassembled WGS sequence"/>
</dbReference>
<sequence>MAHQVLGEQACALGEAEQHGPLGPEPVVAQRVEHPRARLERLVEPRLVDLERFEEARRVPRVVRGAR</sequence>
<comment type="caution">
    <text evidence="1">The sequence shown here is derived from an EMBL/GenBank/DDBJ whole genome shotgun (WGS) entry which is preliminary data.</text>
</comment>